<dbReference type="Gramene" id="MELO3C003281.2.1">
    <property type="protein sequence ID" value="MELO3C003281.2.1"/>
    <property type="gene ID" value="MELO3C003281.2"/>
</dbReference>
<reference evidence="1" key="1">
    <citation type="submission" date="2023-03" db="UniProtKB">
        <authorList>
            <consortium name="EnsemblPlants"/>
        </authorList>
    </citation>
    <scope>IDENTIFICATION</scope>
</reference>
<dbReference type="EnsemblPlants" id="MELO3C003281.2.1">
    <property type="protein sequence ID" value="MELO3C003281.2.1"/>
    <property type="gene ID" value="MELO3C003281.2"/>
</dbReference>
<organism evidence="1">
    <name type="scientific">Cucumis melo</name>
    <name type="common">Muskmelon</name>
    <dbReference type="NCBI Taxonomy" id="3656"/>
    <lineage>
        <taxon>Eukaryota</taxon>
        <taxon>Viridiplantae</taxon>
        <taxon>Streptophyta</taxon>
        <taxon>Embryophyta</taxon>
        <taxon>Tracheophyta</taxon>
        <taxon>Spermatophyta</taxon>
        <taxon>Magnoliopsida</taxon>
        <taxon>eudicotyledons</taxon>
        <taxon>Gunneridae</taxon>
        <taxon>Pentapetalae</taxon>
        <taxon>rosids</taxon>
        <taxon>fabids</taxon>
        <taxon>Cucurbitales</taxon>
        <taxon>Cucurbitaceae</taxon>
        <taxon>Benincaseae</taxon>
        <taxon>Cucumis</taxon>
    </lineage>
</organism>
<sequence>MDGATSSIQMVDCDDDDWVCGDATTNRIFVDKHWLKQTQSTCFRFGHRDAEEMIDRKGSNLG</sequence>
<accession>A0A9I9CGJ4</accession>
<evidence type="ECO:0000313" key="1">
    <source>
        <dbReference type="EnsemblPlants" id="MELO3C003281.2.1"/>
    </source>
</evidence>
<dbReference type="AlphaFoldDB" id="A0A9I9CGJ4"/>
<name>A0A9I9CGJ4_CUCME</name>
<proteinExistence type="predicted"/>
<protein>
    <submittedName>
        <fullName evidence="1">Uncharacterized protein</fullName>
    </submittedName>
</protein>